<dbReference type="PANTHER" id="PTHR10760">
    <property type="entry name" value="TORSIN"/>
    <property type="match status" value="1"/>
</dbReference>
<reference evidence="12" key="1">
    <citation type="submission" date="2022-11" db="UniProtKB">
        <authorList>
            <consortium name="WormBaseParasite"/>
        </authorList>
    </citation>
    <scope>IDENTIFICATION</scope>
</reference>
<keyword evidence="7" id="KW-0325">Glycoprotein</keyword>
<evidence type="ECO:0000259" key="10">
    <source>
        <dbReference type="Pfam" id="PF21376"/>
    </source>
</evidence>
<feature type="signal peptide" evidence="9">
    <location>
        <begin position="1"/>
        <end position="28"/>
    </location>
</feature>
<dbReference type="WBParaSite" id="PgR040_g021_t01">
    <property type="protein sequence ID" value="PgR040_g021_t01"/>
    <property type="gene ID" value="PgR040_g021"/>
</dbReference>
<organism evidence="11 12">
    <name type="scientific">Parascaris univalens</name>
    <name type="common">Nematode worm</name>
    <dbReference type="NCBI Taxonomy" id="6257"/>
    <lineage>
        <taxon>Eukaryota</taxon>
        <taxon>Metazoa</taxon>
        <taxon>Ecdysozoa</taxon>
        <taxon>Nematoda</taxon>
        <taxon>Chromadorea</taxon>
        <taxon>Rhabditida</taxon>
        <taxon>Spirurina</taxon>
        <taxon>Ascaridomorpha</taxon>
        <taxon>Ascaridoidea</taxon>
        <taxon>Ascarididae</taxon>
        <taxon>Parascaris</taxon>
    </lineage>
</organism>
<accession>A0A915BGZ8</accession>
<evidence type="ECO:0000256" key="7">
    <source>
        <dbReference type="ARBA" id="ARBA00023180"/>
    </source>
</evidence>
<evidence type="ECO:0000256" key="4">
    <source>
        <dbReference type="ARBA" id="ARBA00022741"/>
    </source>
</evidence>
<dbReference type="InterPro" id="IPR017378">
    <property type="entry name" value="Torsin_1/2"/>
</dbReference>
<dbReference type="GO" id="GO:0005524">
    <property type="term" value="F:ATP binding"/>
    <property type="evidence" value="ECO:0007669"/>
    <property type="project" value="UniProtKB-KW"/>
</dbReference>
<feature type="chain" id="PRO_5038116719" evidence="9">
    <location>
        <begin position="29"/>
        <end position="363"/>
    </location>
</feature>
<dbReference type="InterPro" id="IPR027417">
    <property type="entry name" value="P-loop_NTPase"/>
</dbReference>
<dbReference type="InterPro" id="IPR049337">
    <property type="entry name" value="TOR1A_C"/>
</dbReference>
<dbReference type="PANTHER" id="PTHR10760:SF2">
    <property type="entry name" value="LD13476P-RELATED"/>
    <property type="match status" value="1"/>
</dbReference>
<name>A0A915BGZ8_PARUN</name>
<feature type="domain" description="Torsin-1A C-terminal" evidence="10">
    <location>
        <begin position="283"/>
        <end position="337"/>
    </location>
</feature>
<dbReference type="Proteomes" id="UP000887569">
    <property type="component" value="Unplaced"/>
</dbReference>
<evidence type="ECO:0000256" key="9">
    <source>
        <dbReference type="SAM" id="SignalP"/>
    </source>
</evidence>
<feature type="binding site" evidence="8">
    <location>
        <begin position="114"/>
        <end position="121"/>
    </location>
    <ligand>
        <name>ATP</name>
        <dbReference type="ChEBI" id="CHEBI:30616"/>
    </ligand>
</feature>
<keyword evidence="11" id="KW-1185">Reference proteome</keyword>
<keyword evidence="6 8" id="KW-0067">ATP-binding</keyword>
<dbReference type="InterPro" id="IPR001270">
    <property type="entry name" value="ClpA/B"/>
</dbReference>
<evidence type="ECO:0000256" key="8">
    <source>
        <dbReference type="PIRSR" id="PIRSR038079-1"/>
    </source>
</evidence>
<protein>
    <submittedName>
        <fullName evidence="12">Torsin</fullName>
    </submittedName>
</protein>
<dbReference type="GO" id="GO:0016887">
    <property type="term" value="F:ATP hydrolysis activity"/>
    <property type="evidence" value="ECO:0007669"/>
    <property type="project" value="InterPro"/>
</dbReference>
<dbReference type="PIRSF" id="PIRSF038079">
    <property type="entry name" value="Torsin_2A"/>
    <property type="match status" value="1"/>
</dbReference>
<sequence length="363" mass="42036">MILADPLQRVRWITFVLSLHWWSLSINAEPMSLIISGSAVAALSFFYGTYQYTKCKFFECCINEWVYMNTTGLRRTMQQRLYGQHLAQETVFPALESHFNNENPKKALVISFHGWTGCGKNYLTAMIAENMFRKGMKSEYVHLFISTLHFADPREIATYQRNLRDWIHGNVSLCERSLFIFDEVDKMPPKVMDAIKPFIDHYDSLEGIDYRKSIFIFLSNSGGNEITERTLRHYQAGKIRETLTLAQMEEVLISGAFNADGGLKMSELISTHLIDHFIPFLPLERRHILLCIRDYMNAHNFTPTDERIAEIADSLQYFPKASPIYSSSGCKRVAQKTELLISAEREREKQRLRRLSGDDNDMV</sequence>
<comment type="subcellular location">
    <subcellularLocation>
        <location evidence="1">Endoplasmic reticulum lumen</location>
    </subcellularLocation>
</comment>
<evidence type="ECO:0000313" key="12">
    <source>
        <dbReference type="WBParaSite" id="PgR040_g021_t01"/>
    </source>
</evidence>
<dbReference type="FunFam" id="3.40.50.300:FF:002276">
    <property type="entry name" value="Torsin, putative"/>
    <property type="match status" value="1"/>
</dbReference>
<evidence type="ECO:0000256" key="1">
    <source>
        <dbReference type="ARBA" id="ARBA00004319"/>
    </source>
</evidence>
<dbReference type="GO" id="GO:0005788">
    <property type="term" value="C:endoplasmic reticulum lumen"/>
    <property type="evidence" value="ECO:0007669"/>
    <property type="project" value="UniProtKB-SubCell"/>
</dbReference>
<dbReference type="Gene3D" id="3.40.50.300">
    <property type="entry name" value="P-loop containing nucleotide triphosphate hydrolases"/>
    <property type="match status" value="1"/>
</dbReference>
<keyword evidence="4 8" id="KW-0547">Nucleotide-binding</keyword>
<dbReference type="SUPFAM" id="SSF52540">
    <property type="entry name" value="P-loop containing nucleoside triphosphate hydrolases"/>
    <property type="match status" value="1"/>
</dbReference>
<evidence type="ECO:0000256" key="2">
    <source>
        <dbReference type="ARBA" id="ARBA00006235"/>
    </source>
</evidence>
<dbReference type="Pfam" id="PF21376">
    <property type="entry name" value="TOR1A_C"/>
    <property type="match status" value="1"/>
</dbReference>
<comment type="similarity">
    <text evidence="2">Belongs to the ClpA/ClpB family. Torsin subfamily.</text>
</comment>
<evidence type="ECO:0000256" key="3">
    <source>
        <dbReference type="ARBA" id="ARBA00022729"/>
    </source>
</evidence>
<evidence type="ECO:0000256" key="5">
    <source>
        <dbReference type="ARBA" id="ARBA00022824"/>
    </source>
</evidence>
<evidence type="ECO:0000256" key="6">
    <source>
        <dbReference type="ARBA" id="ARBA00022840"/>
    </source>
</evidence>
<dbReference type="InterPro" id="IPR010448">
    <property type="entry name" value="Torsin"/>
</dbReference>
<keyword evidence="5" id="KW-0256">Endoplasmic reticulum</keyword>
<evidence type="ECO:0000313" key="11">
    <source>
        <dbReference type="Proteomes" id="UP000887569"/>
    </source>
</evidence>
<dbReference type="PRINTS" id="PR00300">
    <property type="entry name" value="CLPPROTEASEA"/>
</dbReference>
<dbReference type="GO" id="GO:0071218">
    <property type="term" value="P:cellular response to misfolded protein"/>
    <property type="evidence" value="ECO:0007669"/>
    <property type="project" value="TreeGrafter"/>
</dbReference>
<dbReference type="AlphaFoldDB" id="A0A915BGZ8"/>
<dbReference type="Pfam" id="PF06309">
    <property type="entry name" value="Torsin"/>
    <property type="match status" value="1"/>
</dbReference>
<keyword evidence="3 9" id="KW-0732">Signal</keyword>
<proteinExistence type="inferred from homology"/>